<comment type="caution">
    <text evidence="1">The sequence shown here is derived from an EMBL/GenBank/DDBJ whole genome shotgun (WGS) entry which is preliminary data.</text>
</comment>
<reference evidence="1 2" key="1">
    <citation type="journal article" date="2022" name="Nat. Genet.">
        <title>Improved pea reference genome and pan-genome highlight genomic features and evolutionary characteristics.</title>
        <authorList>
            <person name="Yang T."/>
            <person name="Liu R."/>
            <person name="Luo Y."/>
            <person name="Hu S."/>
            <person name="Wang D."/>
            <person name="Wang C."/>
            <person name="Pandey M.K."/>
            <person name="Ge S."/>
            <person name="Xu Q."/>
            <person name="Li N."/>
            <person name="Li G."/>
            <person name="Huang Y."/>
            <person name="Saxena R.K."/>
            <person name="Ji Y."/>
            <person name="Li M."/>
            <person name="Yan X."/>
            <person name="He Y."/>
            <person name="Liu Y."/>
            <person name="Wang X."/>
            <person name="Xiang C."/>
            <person name="Varshney R.K."/>
            <person name="Ding H."/>
            <person name="Gao S."/>
            <person name="Zong X."/>
        </authorList>
    </citation>
    <scope>NUCLEOTIDE SEQUENCE [LARGE SCALE GENOMIC DNA]</scope>
    <source>
        <strain evidence="1 2">cv. Zhongwan 6</strain>
    </source>
</reference>
<dbReference type="PANTHER" id="PTHR33067">
    <property type="entry name" value="RNA-DIRECTED DNA POLYMERASE-RELATED"/>
    <property type="match status" value="1"/>
</dbReference>
<proteinExistence type="predicted"/>
<dbReference type="Gramene" id="Psat07G0260700-T1">
    <property type="protein sequence ID" value="KAI5386096.1"/>
    <property type="gene ID" value="KIW84_072607"/>
</dbReference>
<dbReference type="PANTHER" id="PTHR33067:SF9">
    <property type="entry name" value="RNA-DIRECTED DNA POLYMERASE"/>
    <property type="match status" value="1"/>
</dbReference>
<dbReference type="CDD" id="cd00303">
    <property type="entry name" value="retropepsin_like"/>
    <property type="match status" value="1"/>
</dbReference>
<evidence type="ECO:0000313" key="2">
    <source>
        <dbReference type="Proteomes" id="UP001058974"/>
    </source>
</evidence>
<name>A0A9D4VM84_PEA</name>
<sequence length="334" mass="38110">MPRYAKFMKDILTKKRRHVEDETILLDARCSAIIQKTLPRKESDPGRVVLPVTIGGTTLIKSTRMTLQLADKSTTSPYGVAQDMLVKVDKFLFPVDFVIVEMDENRDVPLILGRPFMKTARMMIDIDDGLMKVRVQDEEVTFNIFEAMKHSNDKHDSFRIDATEEEIVEVTNQVHVSNPLERSFIGAYNVLTKNEEKEIEVILHELESCGEIAYHEEANEDLDVKKKVGNPKLELKMPPSHLKYVFLGDDCTKPVIISNTLSKREEHQLIQVLEKKEVVKLLEAEMICPISDSEWVQVLGTLEGTWNFPGSQGSHRERAIASRTGKFQSHVLCF</sequence>
<evidence type="ECO:0000313" key="1">
    <source>
        <dbReference type="EMBL" id="KAI5386096.1"/>
    </source>
</evidence>
<dbReference type="InterPro" id="IPR021109">
    <property type="entry name" value="Peptidase_aspartic_dom_sf"/>
</dbReference>
<dbReference type="Gene3D" id="2.40.70.10">
    <property type="entry name" value="Acid Proteases"/>
    <property type="match status" value="1"/>
</dbReference>
<gene>
    <name evidence="1" type="ORF">KIW84_072607</name>
</gene>
<accession>A0A9D4VM84</accession>
<protein>
    <submittedName>
        <fullName evidence="1">Uncharacterized protein</fullName>
    </submittedName>
</protein>
<organism evidence="1 2">
    <name type="scientific">Pisum sativum</name>
    <name type="common">Garden pea</name>
    <name type="synonym">Lathyrus oleraceus</name>
    <dbReference type="NCBI Taxonomy" id="3888"/>
    <lineage>
        <taxon>Eukaryota</taxon>
        <taxon>Viridiplantae</taxon>
        <taxon>Streptophyta</taxon>
        <taxon>Embryophyta</taxon>
        <taxon>Tracheophyta</taxon>
        <taxon>Spermatophyta</taxon>
        <taxon>Magnoliopsida</taxon>
        <taxon>eudicotyledons</taxon>
        <taxon>Gunneridae</taxon>
        <taxon>Pentapetalae</taxon>
        <taxon>rosids</taxon>
        <taxon>fabids</taxon>
        <taxon>Fabales</taxon>
        <taxon>Fabaceae</taxon>
        <taxon>Papilionoideae</taxon>
        <taxon>50 kb inversion clade</taxon>
        <taxon>NPAAA clade</taxon>
        <taxon>Hologalegina</taxon>
        <taxon>IRL clade</taxon>
        <taxon>Fabeae</taxon>
        <taxon>Lathyrus</taxon>
    </lineage>
</organism>
<keyword evidence="2" id="KW-1185">Reference proteome</keyword>
<dbReference type="Proteomes" id="UP001058974">
    <property type="component" value="Chromosome 7"/>
</dbReference>
<dbReference type="AlphaFoldDB" id="A0A9D4VM84"/>
<dbReference type="EMBL" id="JAMSHJ010000007">
    <property type="protein sequence ID" value="KAI5386096.1"/>
    <property type="molecule type" value="Genomic_DNA"/>
</dbReference>